<evidence type="ECO:0000256" key="1">
    <source>
        <dbReference type="SAM" id="SignalP"/>
    </source>
</evidence>
<dbReference type="EMBL" id="JBHMCE010000001">
    <property type="protein sequence ID" value="MFB9525651.1"/>
    <property type="molecule type" value="Genomic_DNA"/>
</dbReference>
<gene>
    <name evidence="3" type="ORF">ACFFRN_03345</name>
</gene>
<dbReference type="RefSeq" id="WP_346125992.1">
    <property type="nucleotide sequence ID" value="NZ_BAAAXC010000015.1"/>
</dbReference>
<dbReference type="PROSITE" id="PS51257">
    <property type="entry name" value="PROKAR_LIPOPROTEIN"/>
    <property type="match status" value="1"/>
</dbReference>
<keyword evidence="1" id="KW-0732">Signal</keyword>
<sequence>MRAYGRRRMLALAAGLLAAATACSGSGEPSSSPVAAATSAAAAAPTTPSVAPGVSLSEAANAFSEYVVTDDLLRAAGERRLGRELTRDGRADLTTADFASTGDRPARHRWGTPTFLVPRLLPDEPLWFSVVVPRDDRTAVLTFAKGPDWRLSALALLLPGQRLPEVKLDTAGYAEVVGSEDKGVQISPRYIAPLHATIAERGPAGIAAGLIAAGPYTSETAAEIADNRTAAKKDGFTYDSIFSAADYPVYALRTVDGGALVQYSLLRTTSMNSVISVSPFLPVPPEGRWALTREQYRDNIKIFETQQYVATVPPASAATVIAYDGAITKGSGL</sequence>
<accession>A0ABV5PQZ6</accession>
<dbReference type="InterPro" id="IPR006311">
    <property type="entry name" value="TAT_signal"/>
</dbReference>
<dbReference type="PROSITE" id="PS51318">
    <property type="entry name" value="TAT"/>
    <property type="match status" value="1"/>
</dbReference>
<dbReference type="Pfam" id="PF26366">
    <property type="entry name" value="DUF8094"/>
    <property type="match status" value="1"/>
</dbReference>
<comment type="caution">
    <text evidence="3">The sequence shown here is derived from an EMBL/GenBank/DDBJ whole genome shotgun (WGS) entry which is preliminary data.</text>
</comment>
<evidence type="ECO:0000313" key="3">
    <source>
        <dbReference type="EMBL" id="MFB9525651.1"/>
    </source>
</evidence>
<reference evidence="3 4" key="1">
    <citation type="submission" date="2024-09" db="EMBL/GenBank/DDBJ databases">
        <authorList>
            <person name="Sun Q."/>
            <person name="Mori K."/>
        </authorList>
    </citation>
    <scope>NUCLEOTIDE SEQUENCE [LARGE SCALE GENOMIC DNA]</scope>
    <source>
        <strain evidence="3 4">JCM 3323</strain>
    </source>
</reference>
<organism evidence="3 4">
    <name type="scientific">Nonomuraea roseola</name>
    <dbReference type="NCBI Taxonomy" id="46179"/>
    <lineage>
        <taxon>Bacteria</taxon>
        <taxon>Bacillati</taxon>
        <taxon>Actinomycetota</taxon>
        <taxon>Actinomycetes</taxon>
        <taxon>Streptosporangiales</taxon>
        <taxon>Streptosporangiaceae</taxon>
        <taxon>Nonomuraea</taxon>
    </lineage>
</organism>
<keyword evidence="4" id="KW-1185">Reference proteome</keyword>
<feature type="signal peptide" evidence="1">
    <location>
        <begin position="1"/>
        <end position="24"/>
    </location>
</feature>
<protein>
    <recommendedName>
        <fullName evidence="2">DUF8094 domain-containing protein</fullName>
    </recommendedName>
</protein>
<evidence type="ECO:0000259" key="2">
    <source>
        <dbReference type="Pfam" id="PF26366"/>
    </source>
</evidence>
<dbReference type="Proteomes" id="UP001589646">
    <property type="component" value="Unassembled WGS sequence"/>
</dbReference>
<evidence type="ECO:0000313" key="4">
    <source>
        <dbReference type="Proteomes" id="UP001589646"/>
    </source>
</evidence>
<feature type="domain" description="DUF8094" evidence="2">
    <location>
        <begin position="51"/>
        <end position="331"/>
    </location>
</feature>
<dbReference type="InterPro" id="IPR058407">
    <property type="entry name" value="DUF8094"/>
</dbReference>
<proteinExistence type="predicted"/>
<feature type="chain" id="PRO_5046044173" description="DUF8094 domain-containing protein" evidence="1">
    <location>
        <begin position="25"/>
        <end position="333"/>
    </location>
</feature>
<name>A0ABV5PQZ6_9ACTN</name>